<organism evidence="3 4">
    <name type="scientific">Peronospora destructor</name>
    <dbReference type="NCBI Taxonomy" id="86335"/>
    <lineage>
        <taxon>Eukaryota</taxon>
        <taxon>Sar</taxon>
        <taxon>Stramenopiles</taxon>
        <taxon>Oomycota</taxon>
        <taxon>Peronosporomycetes</taxon>
        <taxon>Peronosporales</taxon>
        <taxon>Peronosporaceae</taxon>
        <taxon>Peronospora</taxon>
    </lineage>
</organism>
<dbReference type="EMBL" id="CANTFM010000807">
    <property type="protein sequence ID" value="CAI5730324.1"/>
    <property type="molecule type" value="Genomic_DNA"/>
</dbReference>
<reference evidence="3" key="1">
    <citation type="submission" date="2022-12" db="EMBL/GenBank/DDBJ databases">
        <authorList>
            <person name="Webb A."/>
        </authorList>
    </citation>
    <scope>NUCLEOTIDE SEQUENCE</scope>
    <source>
        <strain evidence="3">Pd1</strain>
    </source>
</reference>
<evidence type="ECO:0000313" key="2">
    <source>
        <dbReference type="EMBL" id="CAI5730324.1"/>
    </source>
</evidence>
<proteinExistence type="predicted"/>
<comment type="caution">
    <text evidence="3">The sequence shown here is derived from an EMBL/GenBank/DDBJ whole genome shotgun (WGS) entry which is preliminary data.</text>
</comment>
<sequence>MNWMTSGRHRALYSQRGRRRQMQFPSQVQCQRVKPTSPPRSSHSARARDLATPWYIVPVGDDNESQDIRVLELERKGAMSNTDGIGQDKAAEATLVTSECTTDGGARLSPSWMRSHGQKGQGIPDKRNENRCIFTPVKKARKYEQPLGAVQQLRGARGERPPSSIASDVDIRFFK</sequence>
<protein>
    <submittedName>
        <fullName evidence="3">Uncharacterized protein</fullName>
    </submittedName>
</protein>
<accession>A0AAV0U453</accession>
<evidence type="ECO:0000256" key="1">
    <source>
        <dbReference type="SAM" id="MobiDB-lite"/>
    </source>
</evidence>
<dbReference type="AlphaFoldDB" id="A0AAV0U453"/>
<feature type="region of interest" description="Disordered" evidence="1">
    <location>
        <begin position="1"/>
        <end position="47"/>
    </location>
</feature>
<dbReference type="Proteomes" id="UP001162029">
    <property type="component" value="Unassembled WGS sequence"/>
</dbReference>
<keyword evidence="4" id="KW-1185">Reference proteome</keyword>
<feature type="region of interest" description="Disordered" evidence="1">
    <location>
        <begin position="101"/>
        <end position="128"/>
    </location>
</feature>
<name>A0AAV0U453_9STRA</name>
<gene>
    <name evidence="2" type="ORF">PDE001_LOCUS4473</name>
    <name evidence="3" type="ORF">PDE001_LOCUS4480</name>
</gene>
<evidence type="ECO:0000313" key="4">
    <source>
        <dbReference type="Proteomes" id="UP001162029"/>
    </source>
</evidence>
<feature type="compositionally biased region" description="Basic residues" evidence="1">
    <location>
        <begin position="7"/>
        <end position="21"/>
    </location>
</feature>
<dbReference type="EMBL" id="CANTFM010000807">
    <property type="protein sequence ID" value="CAI5730345.1"/>
    <property type="molecule type" value="Genomic_DNA"/>
</dbReference>
<evidence type="ECO:0000313" key="3">
    <source>
        <dbReference type="EMBL" id="CAI5730345.1"/>
    </source>
</evidence>